<evidence type="ECO:0000256" key="3">
    <source>
        <dbReference type="ARBA" id="ARBA00022692"/>
    </source>
</evidence>
<evidence type="ECO:0000313" key="10">
    <source>
        <dbReference type="Proteomes" id="UP001501285"/>
    </source>
</evidence>
<comment type="caution">
    <text evidence="9">The sequence shown here is derived from an EMBL/GenBank/DDBJ whole genome shotgun (WGS) entry which is preliminary data.</text>
</comment>
<evidence type="ECO:0000256" key="2">
    <source>
        <dbReference type="ARBA" id="ARBA00009399"/>
    </source>
</evidence>
<protein>
    <submittedName>
        <fullName evidence="9">GtrA family protein</fullName>
    </submittedName>
</protein>
<dbReference type="EMBL" id="BAAANB010000003">
    <property type="protein sequence ID" value="GAA2026257.1"/>
    <property type="molecule type" value="Genomic_DNA"/>
</dbReference>
<comment type="subcellular location">
    <subcellularLocation>
        <location evidence="1">Membrane</location>
        <topology evidence="1">Multi-pass membrane protein</topology>
    </subcellularLocation>
</comment>
<feature type="transmembrane region" description="Helical" evidence="7">
    <location>
        <begin position="16"/>
        <end position="40"/>
    </location>
</feature>
<keyword evidence="4 7" id="KW-1133">Transmembrane helix</keyword>
<name>A0ABP5FGE7_9MICO</name>
<feature type="transmembrane region" description="Helical" evidence="7">
    <location>
        <begin position="63"/>
        <end position="80"/>
    </location>
</feature>
<feature type="transmembrane region" description="Helical" evidence="7">
    <location>
        <begin position="144"/>
        <end position="163"/>
    </location>
</feature>
<evidence type="ECO:0000313" key="9">
    <source>
        <dbReference type="EMBL" id="GAA2026257.1"/>
    </source>
</evidence>
<feature type="region of interest" description="Disordered" evidence="6">
    <location>
        <begin position="194"/>
        <end position="214"/>
    </location>
</feature>
<evidence type="ECO:0000256" key="6">
    <source>
        <dbReference type="SAM" id="MobiDB-lite"/>
    </source>
</evidence>
<evidence type="ECO:0000256" key="5">
    <source>
        <dbReference type="ARBA" id="ARBA00023136"/>
    </source>
</evidence>
<reference evidence="10" key="1">
    <citation type="journal article" date="2019" name="Int. J. Syst. Evol. Microbiol.">
        <title>The Global Catalogue of Microorganisms (GCM) 10K type strain sequencing project: providing services to taxonomists for standard genome sequencing and annotation.</title>
        <authorList>
            <consortium name="The Broad Institute Genomics Platform"/>
            <consortium name="The Broad Institute Genome Sequencing Center for Infectious Disease"/>
            <person name="Wu L."/>
            <person name="Ma J."/>
        </authorList>
    </citation>
    <scope>NUCLEOTIDE SEQUENCE [LARGE SCALE GENOMIC DNA]</scope>
    <source>
        <strain evidence="10">JCM 14283</strain>
    </source>
</reference>
<comment type="similarity">
    <text evidence="2">Belongs to the GtrA family.</text>
</comment>
<proteinExistence type="inferred from homology"/>
<dbReference type="Pfam" id="PF04138">
    <property type="entry name" value="GtrA_DPMS_TM"/>
    <property type="match status" value="1"/>
</dbReference>
<evidence type="ECO:0000256" key="7">
    <source>
        <dbReference type="SAM" id="Phobius"/>
    </source>
</evidence>
<evidence type="ECO:0000256" key="4">
    <source>
        <dbReference type="ARBA" id="ARBA00022989"/>
    </source>
</evidence>
<feature type="transmembrane region" description="Helical" evidence="7">
    <location>
        <begin position="100"/>
        <end position="124"/>
    </location>
</feature>
<evidence type="ECO:0000259" key="8">
    <source>
        <dbReference type="Pfam" id="PF04138"/>
    </source>
</evidence>
<gene>
    <name evidence="9" type="ORF">GCM10009740_15010</name>
</gene>
<dbReference type="InterPro" id="IPR051401">
    <property type="entry name" value="GtrA_CellWall_Glycosyl"/>
</dbReference>
<keyword evidence="10" id="KW-1185">Reference proteome</keyword>
<dbReference type="PANTHER" id="PTHR38459:SF1">
    <property type="entry name" value="PROPHAGE BACTOPRENOL-LINKED GLUCOSE TRANSLOCASE HOMOLOG"/>
    <property type="match status" value="1"/>
</dbReference>
<keyword evidence="3 7" id="KW-0812">Transmembrane</keyword>
<dbReference type="PANTHER" id="PTHR38459">
    <property type="entry name" value="PROPHAGE BACTOPRENOL-LINKED GLUCOSE TRANSLOCASE HOMOLOG"/>
    <property type="match status" value="1"/>
</dbReference>
<feature type="domain" description="GtrA/DPMS transmembrane" evidence="8">
    <location>
        <begin position="21"/>
        <end position="169"/>
    </location>
</feature>
<keyword evidence="5 7" id="KW-0472">Membrane</keyword>
<dbReference type="InterPro" id="IPR007267">
    <property type="entry name" value="GtrA_DPMS_TM"/>
</dbReference>
<sequence>MRRLHEYLFVRHRHNWLLLLRFAVVGASGVLVNLLTLVVVKKLGPSFDQAIVGLPGTEFNVRWYHLYSTIAFLVANLWNFQLNRSWTFRTSRHARWWREYWPFLAVGLLGQVVGLVLLTMLMHLDSPIHLSPALLDDSTGFRTRLYWAQLIVIAVVTPVSFVLNKVWTFAAVRTRHPELADPAQVEVVLTEDDTAGADQPAGALRQSGRHDPVG</sequence>
<organism evidence="9 10">
    <name type="scientific">Terrabacter terrae</name>
    <dbReference type="NCBI Taxonomy" id="318434"/>
    <lineage>
        <taxon>Bacteria</taxon>
        <taxon>Bacillati</taxon>
        <taxon>Actinomycetota</taxon>
        <taxon>Actinomycetes</taxon>
        <taxon>Micrococcales</taxon>
        <taxon>Intrasporangiaceae</taxon>
        <taxon>Terrabacter</taxon>
    </lineage>
</organism>
<dbReference type="RefSeq" id="WP_343989558.1">
    <property type="nucleotide sequence ID" value="NZ_BAAANB010000003.1"/>
</dbReference>
<evidence type="ECO:0000256" key="1">
    <source>
        <dbReference type="ARBA" id="ARBA00004141"/>
    </source>
</evidence>
<dbReference type="Proteomes" id="UP001501285">
    <property type="component" value="Unassembled WGS sequence"/>
</dbReference>
<accession>A0ABP5FGE7</accession>